<name>A0A443NN32_9MAGN</name>
<evidence type="ECO:0000256" key="11">
    <source>
        <dbReference type="PIRSR" id="PIRSR602401-1"/>
    </source>
</evidence>
<dbReference type="InterPro" id="IPR001128">
    <property type="entry name" value="Cyt_P450"/>
</dbReference>
<keyword evidence="15" id="KW-1185">Reference proteome</keyword>
<evidence type="ECO:0000256" key="1">
    <source>
        <dbReference type="ARBA" id="ARBA00004167"/>
    </source>
</evidence>
<organism evidence="14 15">
    <name type="scientific">Cinnamomum micranthum f. kanehirae</name>
    <dbReference type="NCBI Taxonomy" id="337451"/>
    <lineage>
        <taxon>Eukaryota</taxon>
        <taxon>Viridiplantae</taxon>
        <taxon>Streptophyta</taxon>
        <taxon>Embryophyta</taxon>
        <taxon>Tracheophyta</taxon>
        <taxon>Spermatophyta</taxon>
        <taxon>Magnoliopsida</taxon>
        <taxon>Magnoliidae</taxon>
        <taxon>Laurales</taxon>
        <taxon>Lauraceae</taxon>
        <taxon>Cinnamomum</taxon>
    </lineage>
</organism>
<dbReference type="GO" id="GO:0004497">
    <property type="term" value="F:monooxygenase activity"/>
    <property type="evidence" value="ECO:0007669"/>
    <property type="project" value="UniProtKB-KW"/>
</dbReference>
<keyword evidence="3 11" id="KW-0349">Heme</keyword>
<dbReference type="GO" id="GO:0006629">
    <property type="term" value="P:lipid metabolic process"/>
    <property type="evidence" value="ECO:0007669"/>
    <property type="project" value="UniProtKB-ARBA"/>
</dbReference>
<keyword evidence="13" id="KW-0732">Signal</keyword>
<dbReference type="PROSITE" id="PS00086">
    <property type="entry name" value="CYTOCHROME_P450"/>
    <property type="match status" value="1"/>
</dbReference>
<evidence type="ECO:0000256" key="4">
    <source>
        <dbReference type="ARBA" id="ARBA00022692"/>
    </source>
</evidence>
<dbReference type="SUPFAM" id="SSF48264">
    <property type="entry name" value="Cytochrome P450"/>
    <property type="match status" value="1"/>
</dbReference>
<accession>A0A443NN32</accession>
<comment type="subcellular location">
    <subcellularLocation>
        <location evidence="1">Membrane</location>
        <topology evidence="1">Single-pass membrane protein</topology>
    </subcellularLocation>
</comment>
<keyword evidence="10" id="KW-0472">Membrane</keyword>
<dbReference type="PRINTS" id="PR00463">
    <property type="entry name" value="EP450I"/>
</dbReference>
<dbReference type="PRINTS" id="PR00385">
    <property type="entry name" value="P450"/>
</dbReference>
<comment type="cofactor">
    <cofactor evidence="11">
        <name>heme</name>
        <dbReference type="ChEBI" id="CHEBI:30413"/>
    </cofactor>
</comment>
<evidence type="ECO:0000256" key="2">
    <source>
        <dbReference type="ARBA" id="ARBA00010617"/>
    </source>
</evidence>
<evidence type="ECO:0000256" key="9">
    <source>
        <dbReference type="ARBA" id="ARBA00023033"/>
    </source>
</evidence>
<sequence length="507" mass="57816">MLSLQVLFLLVPILSISLFFVFSNKSPSKKPNGSGFVTYPIVGNLPLFLKNRHRLLEWQTETVREQPTNTVTIRRPGNVRGVVTANPANVEHILKTNFPNYPKGERFITTLEDFLGRGIFNSDGELWKVQRKTASFEFNTKSLRNFVVESVRDELLNRLFPLLTRASKTNETLDLQDILERFAFDNVCKVAFNEDPMCLAAPVAASGQLSPDFAHAFETATSLSSGRFRYAIPYFWKIKKLLNIGSEKKLKEAISIVHNFAMKIIQDRKIAGPAADTDLLSRFMASTDSSDELLRDIVVSFILAGRDTTSSNLTWFFWLLSSRPDVEKNIREEVRKIRAQFQNNDQIFSFEELREMHYLHAAISEALRLYPPVSVDTKACLKDDVLPDGTFVGKGWSVTYNAYAMGRMEAIWGKDCEEYVPERWLDNGVFRTESPYRFPVFHAGPRMCLGREMAYIQMKSIVACVVERFQIDVLGKDTCPEHMLSLTLRMKYGLPVRVGEKGVDKIE</sequence>
<dbReference type="InterPro" id="IPR017972">
    <property type="entry name" value="Cyt_P450_CS"/>
</dbReference>
<feature type="binding site" description="axial binding residue" evidence="11">
    <location>
        <position position="448"/>
    </location>
    <ligand>
        <name>heme</name>
        <dbReference type="ChEBI" id="CHEBI:30413"/>
    </ligand>
    <ligandPart>
        <name>Fe</name>
        <dbReference type="ChEBI" id="CHEBI:18248"/>
    </ligandPart>
</feature>
<protein>
    <submittedName>
        <fullName evidence="14">Cytochrome P450 94A1</fullName>
    </submittedName>
</protein>
<dbReference type="InterPro" id="IPR036396">
    <property type="entry name" value="Cyt_P450_sf"/>
</dbReference>
<evidence type="ECO:0000313" key="15">
    <source>
        <dbReference type="Proteomes" id="UP000283530"/>
    </source>
</evidence>
<keyword evidence="7 12" id="KW-0560">Oxidoreductase</keyword>
<comment type="similarity">
    <text evidence="2 12">Belongs to the cytochrome P450 family.</text>
</comment>
<feature type="signal peptide" evidence="13">
    <location>
        <begin position="1"/>
        <end position="23"/>
    </location>
</feature>
<reference evidence="14 15" key="1">
    <citation type="journal article" date="2019" name="Nat. Plants">
        <title>Stout camphor tree genome fills gaps in understanding of flowering plant genome evolution.</title>
        <authorList>
            <person name="Chaw S.M."/>
            <person name="Liu Y.C."/>
            <person name="Wu Y.W."/>
            <person name="Wang H.Y."/>
            <person name="Lin C.I."/>
            <person name="Wu C.S."/>
            <person name="Ke H.M."/>
            <person name="Chang L.Y."/>
            <person name="Hsu C.Y."/>
            <person name="Yang H.T."/>
            <person name="Sudianto E."/>
            <person name="Hsu M.H."/>
            <person name="Wu K.P."/>
            <person name="Wang L.N."/>
            <person name="Leebens-Mack J.H."/>
            <person name="Tsai I.J."/>
        </authorList>
    </citation>
    <scope>NUCLEOTIDE SEQUENCE [LARGE SCALE GENOMIC DNA]</scope>
    <source>
        <strain evidence="15">cv. Chaw 1501</strain>
        <tissue evidence="14">Young leaves</tissue>
    </source>
</reference>
<keyword evidence="8 11" id="KW-0408">Iron</keyword>
<gene>
    <name evidence="14" type="ORF">CKAN_00848800</name>
</gene>
<dbReference type="GO" id="GO:0016705">
    <property type="term" value="F:oxidoreductase activity, acting on paired donors, with incorporation or reduction of molecular oxygen"/>
    <property type="evidence" value="ECO:0007669"/>
    <property type="project" value="InterPro"/>
</dbReference>
<dbReference type="CDD" id="cd11064">
    <property type="entry name" value="CYP86A"/>
    <property type="match status" value="1"/>
</dbReference>
<dbReference type="Gene3D" id="1.10.630.10">
    <property type="entry name" value="Cytochrome P450"/>
    <property type="match status" value="1"/>
</dbReference>
<dbReference type="OrthoDB" id="1470350at2759"/>
<feature type="chain" id="PRO_5019483027" evidence="13">
    <location>
        <begin position="24"/>
        <end position="507"/>
    </location>
</feature>
<proteinExistence type="inferred from homology"/>
<keyword evidence="9 12" id="KW-0503">Monooxygenase</keyword>
<dbReference type="GO" id="GO:0005506">
    <property type="term" value="F:iron ion binding"/>
    <property type="evidence" value="ECO:0007669"/>
    <property type="project" value="InterPro"/>
</dbReference>
<dbReference type="PANTHER" id="PTHR24296">
    <property type="entry name" value="CYTOCHROME P450"/>
    <property type="match status" value="1"/>
</dbReference>
<evidence type="ECO:0000256" key="10">
    <source>
        <dbReference type="ARBA" id="ARBA00023136"/>
    </source>
</evidence>
<keyword evidence="4" id="KW-0812">Transmembrane</keyword>
<comment type="caution">
    <text evidence="14">The sequence shown here is derived from an EMBL/GenBank/DDBJ whole genome shotgun (WGS) entry which is preliminary data.</text>
</comment>
<evidence type="ECO:0000256" key="5">
    <source>
        <dbReference type="ARBA" id="ARBA00022723"/>
    </source>
</evidence>
<evidence type="ECO:0000256" key="3">
    <source>
        <dbReference type="ARBA" id="ARBA00022617"/>
    </source>
</evidence>
<dbReference type="Proteomes" id="UP000283530">
    <property type="component" value="Unassembled WGS sequence"/>
</dbReference>
<evidence type="ECO:0000256" key="7">
    <source>
        <dbReference type="ARBA" id="ARBA00023002"/>
    </source>
</evidence>
<dbReference type="EMBL" id="QPKB01000003">
    <property type="protein sequence ID" value="RWR79886.1"/>
    <property type="molecule type" value="Genomic_DNA"/>
</dbReference>
<evidence type="ECO:0000256" key="8">
    <source>
        <dbReference type="ARBA" id="ARBA00023004"/>
    </source>
</evidence>
<dbReference type="AlphaFoldDB" id="A0A443NN32"/>
<dbReference type="GO" id="GO:0016020">
    <property type="term" value="C:membrane"/>
    <property type="evidence" value="ECO:0007669"/>
    <property type="project" value="UniProtKB-SubCell"/>
</dbReference>
<evidence type="ECO:0000256" key="6">
    <source>
        <dbReference type="ARBA" id="ARBA00022989"/>
    </source>
</evidence>
<evidence type="ECO:0000313" key="14">
    <source>
        <dbReference type="EMBL" id="RWR79886.1"/>
    </source>
</evidence>
<dbReference type="GO" id="GO:0020037">
    <property type="term" value="F:heme binding"/>
    <property type="evidence" value="ECO:0007669"/>
    <property type="project" value="InterPro"/>
</dbReference>
<dbReference type="FunFam" id="1.10.630.10:FF:000044">
    <property type="entry name" value="Cytochrome P450"/>
    <property type="match status" value="1"/>
</dbReference>
<dbReference type="Pfam" id="PF00067">
    <property type="entry name" value="p450"/>
    <property type="match status" value="1"/>
</dbReference>
<evidence type="ECO:0000256" key="13">
    <source>
        <dbReference type="SAM" id="SignalP"/>
    </source>
</evidence>
<keyword evidence="5 11" id="KW-0479">Metal-binding</keyword>
<dbReference type="InterPro" id="IPR002401">
    <property type="entry name" value="Cyt_P450_E_grp-I"/>
</dbReference>
<keyword evidence="6" id="KW-1133">Transmembrane helix</keyword>
<dbReference type="STRING" id="337451.A0A443NN32"/>
<evidence type="ECO:0000256" key="12">
    <source>
        <dbReference type="RuleBase" id="RU000461"/>
    </source>
</evidence>